<evidence type="ECO:0000313" key="3">
    <source>
        <dbReference type="Proteomes" id="UP000217154"/>
    </source>
</evidence>
<dbReference type="RefSeq" id="WP_062481681.1">
    <property type="nucleotide sequence ID" value="NZ_CP170558.1"/>
</dbReference>
<reference evidence="2 3" key="1">
    <citation type="submission" date="2017-09" db="EMBL/GenBank/DDBJ databases">
        <title>The diverse metabolic capabilities of V. boronicumulans make it an excellent choice for continued studies on novel biodegradation.</title>
        <authorList>
            <person name="Sun S."/>
        </authorList>
    </citation>
    <scope>NUCLEOTIDE SEQUENCE [LARGE SCALE GENOMIC DNA]</scope>
    <source>
        <strain evidence="2 3">J1</strain>
    </source>
</reference>
<dbReference type="InterPro" id="IPR036901">
    <property type="entry name" value="Asp/Orn_carbamoylTrfase_sf"/>
</dbReference>
<accession>A0A1E7U5Q4</accession>
<dbReference type="SUPFAM" id="SSF53671">
    <property type="entry name" value="Aspartate/ornithine carbamoyltransferase"/>
    <property type="match status" value="1"/>
</dbReference>
<keyword evidence="1 2" id="KW-0808">Transferase</keyword>
<dbReference type="Proteomes" id="UP000217154">
    <property type="component" value="Chromosome"/>
</dbReference>
<sequence length="165" mass="17156">MSNLAMHPSTAALSPQREASLLGRARLLQRAALDGAAPPRLLRGKNLGLLSETGDSAALALLRQAAEELGAQVATMRSSLSTDTPVQELQHTARMLGRLYDAVACEGIDAALVRQIGQHAGIPVHDGAAADSHPTAALAGLLGERTAAADNRRFVLQALLIESIA</sequence>
<evidence type="ECO:0000313" key="2">
    <source>
        <dbReference type="EMBL" id="ATA56439.1"/>
    </source>
</evidence>
<dbReference type="GO" id="GO:0016743">
    <property type="term" value="F:carboxyl- or carbamoyltransferase activity"/>
    <property type="evidence" value="ECO:0007669"/>
    <property type="project" value="InterPro"/>
</dbReference>
<dbReference type="Gene3D" id="3.40.50.1370">
    <property type="entry name" value="Aspartate/ornithine carbamoyltransferase"/>
    <property type="match status" value="1"/>
</dbReference>
<dbReference type="OrthoDB" id="8898029at2"/>
<organism evidence="2 3">
    <name type="scientific">Variovorax boronicumulans</name>
    <dbReference type="NCBI Taxonomy" id="436515"/>
    <lineage>
        <taxon>Bacteria</taxon>
        <taxon>Pseudomonadati</taxon>
        <taxon>Pseudomonadota</taxon>
        <taxon>Betaproteobacteria</taxon>
        <taxon>Burkholderiales</taxon>
        <taxon>Comamonadaceae</taxon>
        <taxon>Variovorax</taxon>
    </lineage>
</organism>
<proteinExistence type="predicted"/>
<dbReference type="KEGG" id="vbo:CKY39_26785"/>
<dbReference type="GO" id="GO:0016597">
    <property type="term" value="F:amino acid binding"/>
    <property type="evidence" value="ECO:0007669"/>
    <property type="project" value="InterPro"/>
</dbReference>
<name>A0A1E7U5Q4_9BURK</name>
<evidence type="ECO:0000256" key="1">
    <source>
        <dbReference type="ARBA" id="ARBA00022679"/>
    </source>
</evidence>
<gene>
    <name evidence="2" type="ORF">CKY39_26785</name>
</gene>
<dbReference type="InterPro" id="IPR006132">
    <property type="entry name" value="Asp/Orn_carbamoyltranf_P-bd"/>
</dbReference>
<dbReference type="Pfam" id="PF02729">
    <property type="entry name" value="OTCace_N"/>
    <property type="match status" value="1"/>
</dbReference>
<dbReference type="EMBL" id="CP023284">
    <property type="protein sequence ID" value="ATA56439.1"/>
    <property type="molecule type" value="Genomic_DNA"/>
</dbReference>
<protein>
    <submittedName>
        <fullName evidence="2">Ornithine carbamoyltransferase</fullName>
    </submittedName>
</protein>
<dbReference type="GO" id="GO:0006520">
    <property type="term" value="P:amino acid metabolic process"/>
    <property type="evidence" value="ECO:0007669"/>
    <property type="project" value="InterPro"/>
</dbReference>
<dbReference type="AlphaFoldDB" id="A0A1E7U5Q4"/>
<dbReference type="STRING" id="436515.GCA_001752345_05002"/>